<keyword evidence="2" id="KW-1185">Reference proteome</keyword>
<gene>
    <name evidence="1" type="ORF">GCM10023335_19080</name>
</gene>
<organism evidence="1 2">
    <name type="scientific">Streptomyces siamensis</name>
    <dbReference type="NCBI Taxonomy" id="1274986"/>
    <lineage>
        <taxon>Bacteria</taxon>
        <taxon>Bacillati</taxon>
        <taxon>Actinomycetota</taxon>
        <taxon>Actinomycetes</taxon>
        <taxon>Kitasatosporales</taxon>
        <taxon>Streptomycetaceae</taxon>
        <taxon>Streptomyces</taxon>
    </lineage>
</organism>
<comment type="caution">
    <text evidence="1">The sequence shown here is derived from an EMBL/GenBank/DDBJ whole genome shotgun (WGS) entry which is preliminary data.</text>
</comment>
<name>A0ABP9IP68_9ACTN</name>
<evidence type="ECO:0000313" key="2">
    <source>
        <dbReference type="Proteomes" id="UP001501759"/>
    </source>
</evidence>
<accession>A0ABP9IP68</accession>
<evidence type="ECO:0000313" key="1">
    <source>
        <dbReference type="EMBL" id="GAA5003335.1"/>
    </source>
</evidence>
<sequence>MGRPPFPHIGWDPTPGDVEQTRELAKKLGGLAGELGTALRELQQIECGAWKGRTAIAFSEHISTDVTPLIKKSHDSFDKASRALHRWAGQLSGFQDEADRLEKTAGEKLDAEDKAEKKAEGKGSDELGKASGAVDKVISDVHDLEDRYKKAAALISKDLDKAADIAPDEPGFWDKLGHGIADAWDATGEWLEDHADLIKMVGDLLSDLSGILGMLAIITAPFEPIGAIFAAAAVVTSGLALVSHLVAKAAGADVSWVSIGFDALGSLPGIGAFSKGVKVADGATAAARAAELGEGFKGVTTIGRNIIGVGDNVAGAVSFTVKGRTVGLWGIKAGGFISTEGGVMNRLSLVAEQNIRNGQWIGTRGIPGLNKIDSMSNLGRGIDAAIKIAPKAWSIPSHIGEMMHPGDRFHDSATAH</sequence>
<reference evidence="2" key="1">
    <citation type="journal article" date="2019" name="Int. J. Syst. Evol. Microbiol.">
        <title>The Global Catalogue of Microorganisms (GCM) 10K type strain sequencing project: providing services to taxonomists for standard genome sequencing and annotation.</title>
        <authorList>
            <consortium name="The Broad Institute Genomics Platform"/>
            <consortium name="The Broad Institute Genome Sequencing Center for Infectious Disease"/>
            <person name="Wu L."/>
            <person name="Ma J."/>
        </authorList>
    </citation>
    <scope>NUCLEOTIDE SEQUENCE [LARGE SCALE GENOMIC DNA]</scope>
    <source>
        <strain evidence="2">JCM 18409</strain>
    </source>
</reference>
<dbReference type="Proteomes" id="UP001501759">
    <property type="component" value="Unassembled WGS sequence"/>
</dbReference>
<dbReference type="RefSeq" id="WP_345644506.1">
    <property type="nucleotide sequence ID" value="NZ_BAABKB010000003.1"/>
</dbReference>
<dbReference type="EMBL" id="BAABKB010000003">
    <property type="protein sequence ID" value="GAA5003335.1"/>
    <property type="molecule type" value="Genomic_DNA"/>
</dbReference>
<proteinExistence type="predicted"/>
<protein>
    <recommendedName>
        <fullName evidence="3">Enoyl-CoA hydratase/isomerase family protein</fullName>
    </recommendedName>
</protein>
<evidence type="ECO:0008006" key="3">
    <source>
        <dbReference type="Google" id="ProtNLM"/>
    </source>
</evidence>